<name>A0A5C8HNL9_9MICO</name>
<dbReference type="Gene3D" id="3.20.80.10">
    <property type="entry name" value="Regulatory factor, effector binding domain"/>
    <property type="match status" value="1"/>
</dbReference>
<dbReference type="AlphaFoldDB" id="A0A5C8HNL9"/>
<sequence>MENYDLKKVRRDLYAPGARAFAQVVVPPMSFLQISGEGNPNTAPAYRLAIETLYMTSYAVRALAKAELGRTHTVAPLEGLWTADDYTAFTTRDKDVWRWTMMIAQPEWITPGMVDEARARAAAKGAPAIDRLTFAEYDEGLSVQILHIGSYDDEAPTLERLHNEYIPAAGLRMTGPHHEIYLSDARKTAPKKLRTILRQPVAPA</sequence>
<evidence type="ECO:0000313" key="3">
    <source>
        <dbReference type="Proteomes" id="UP000321196"/>
    </source>
</evidence>
<dbReference type="OrthoDB" id="4772335at2"/>
<gene>
    <name evidence="2" type="ORF">FVP60_11595</name>
</gene>
<evidence type="ECO:0000259" key="1">
    <source>
        <dbReference type="Pfam" id="PF06445"/>
    </source>
</evidence>
<organism evidence="2 3">
    <name type="scientific">Microbacterium mitrae</name>
    <dbReference type="NCBI Taxonomy" id="664640"/>
    <lineage>
        <taxon>Bacteria</taxon>
        <taxon>Bacillati</taxon>
        <taxon>Actinomycetota</taxon>
        <taxon>Actinomycetes</taxon>
        <taxon>Micrococcales</taxon>
        <taxon>Microbacteriaceae</taxon>
        <taxon>Microbacterium</taxon>
    </lineage>
</organism>
<dbReference type="InterPro" id="IPR029442">
    <property type="entry name" value="GyrI-like"/>
</dbReference>
<dbReference type="Pfam" id="PF06445">
    <property type="entry name" value="GyrI-like"/>
    <property type="match status" value="1"/>
</dbReference>
<accession>A0A5C8HNL9</accession>
<protein>
    <recommendedName>
        <fullName evidence="1">GyrI-like small molecule binding domain-containing protein</fullName>
    </recommendedName>
</protein>
<dbReference type="InterPro" id="IPR011256">
    <property type="entry name" value="Reg_factor_effector_dom_sf"/>
</dbReference>
<keyword evidence="3" id="KW-1185">Reference proteome</keyword>
<dbReference type="SUPFAM" id="SSF55136">
    <property type="entry name" value="Probable bacterial effector-binding domain"/>
    <property type="match status" value="1"/>
</dbReference>
<dbReference type="EMBL" id="VRSW01000004">
    <property type="protein sequence ID" value="TXK03513.1"/>
    <property type="molecule type" value="Genomic_DNA"/>
</dbReference>
<evidence type="ECO:0000313" key="2">
    <source>
        <dbReference type="EMBL" id="TXK03513.1"/>
    </source>
</evidence>
<feature type="domain" description="GyrI-like small molecule binding" evidence="1">
    <location>
        <begin position="24"/>
        <end position="197"/>
    </location>
</feature>
<dbReference type="RefSeq" id="WP_147826443.1">
    <property type="nucleotide sequence ID" value="NZ_BAAARG010000001.1"/>
</dbReference>
<reference evidence="2 3" key="1">
    <citation type="submission" date="2019-08" db="EMBL/GenBank/DDBJ databases">
        <authorList>
            <person name="Dong K."/>
        </authorList>
    </citation>
    <scope>NUCLEOTIDE SEQUENCE [LARGE SCALE GENOMIC DNA]</scope>
    <source>
        <strain evidence="2 3">M4-8</strain>
    </source>
</reference>
<comment type="caution">
    <text evidence="2">The sequence shown here is derived from an EMBL/GenBank/DDBJ whole genome shotgun (WGS) entry which is preliminary data.</text>
</comment>
<dbReference type="Proteomes" id="UP000321196">
    <property type="component" value="Unassembled WGS sequence"/>
</dbReference>
<proteinExistence type="predicted"/>